<sequence>MQVDTGVDEVSPGVLDPRTARTKFDLRKAAPSPVLAPFVEYFWRVSWDLSEEFTQRVVPHPNVHLVFEPDGTWVYGVLHGLFRRTLTGRGTVLGVRFHPGGFRPWLGARVSTMTDERFAAADLLPGFPPVAGIPDTDAAEAALLPLCPPPDPAVAEARALVAAIADDLTLTRVDDLAARFDRTVRSVQRLFNEYVGVGPKWVIRRYRMHEAAARADEGGAVDWAALATDLGFSDQSHFTREFTAAIGVPPARYAAGR</sequence>
<dbReference type="PANTHER" id="PTHR46796:SF15">
    <property type="entry name" value="BLL1074 PROTEIN"/>
    <property type="match status" value="1"/>
</dbReference>
<evidence type="ECO:0000313" key="5">
    <source>
        <dbReference type="EMBL" id="MFC5287590.1"/>
    </source>
</evidence>
<evidence type="ECO:0000256" key="1">
    <source>
        <dbReference type="ARBA" id="ARBA00023015"/>
    </source>
</evidence>
<dbReference type="RefSeq" id="WP_378246716.1">
    <property type="nucleotide sequence ID" value="NZ_JBHSKF010000004.1"/>
</dbReference>
<dbReference type="EMBL" id="JBHSKF010000004">
    <property type="protein sequence ID" value="MFC5287590.1"/>
    <property type="molecule type" value="Genomic_DNA"/>
</dbReference>
<keyword evidence="2" id="KW-0238">DNA-binding</keyword>
<dbReference type="InterPro" id="IPR009057">
    <property type="entry name" value="Homeodomain-like_sf"/>
</dbReference>
<proteinExistence type="predicted"/>
<dbReference type="InterPro" id="IPR046532">
    <property type="entry name" value="DUF6597"/>
</dbReference>
<name>A0ABW0EMM5_9PSEU</name>
<dbReference type="InterPro" id="IPR018060">
    <property type="entry name" value="HTH_AraC"/>
</dbReference>
<feature type="domain" description="HTH araC/xylS-type" evidence="4">
    <location>
        <begin position="158"/>
        <end position="256"/>
    </location>
</feature>
<dbReference type="InterPro" id="IPR050204">
    <property type="entry name" value="AraC_XylS_family_regulators"/>
</dbReference>
<reference evidence="6" key="1">
    <citation type="journal article" date="2019" name="Int. J. Syst. Evol. Microbiol.">
        <title>The Global Catalogue of Microorganisms (GCM) 10K type strain sequencing project: providing services to taxonomists for standard genome sequencing and annotation.</title>
        <authorList>
            <consortium name="The Broad Institute Genomics Platform"/>
            <consortium name="The Broad Institute Genome Sequencing Center for Infectious Disease"/>
            <person name="Wu L."/>
            <person name="Ma J."/>
        </authorList>
    </citation>
    <scope>NUCLEOTIDE SEQUENCE [LARGE SCALE GENOMIC DNA]</scope>
    <source>
        <strain evidence="6">CCUG 59778</strain>
    </source>
</reference>
<protein>
    <submittedName>
        <fullName evidence="5">DUF6597 domain-containing transcriptional factor</fullName>
    </submittedName>
</protein>
<evidence type="ECO:0000259" key="4">
    <source>
        <dbReference type="PROSITE" id="PS01124"/>
    </source>
</evidence>
<organism evidence="5 6">
    <name type="scientific">Actinokineospora guangxiensis</name>
    <dbReference type="NCBI Taxonomy" id="1490288"/>
    <lineage>
        <taxon>Bacteria</taxon>
        <taxon>Bacillati</taxon>
        <taxon>Actinomycetota</taxon>
        <taxon>Actinomycetes</taxon>
        <taxon>Pseudonocardiales</taxon>
        <taxon>Pseudonocardiaceae</taxon>
        <taxon>Actinokineospora</taxon>
    </lineage>
</organism>
<dbReference type="SMART" id="SM00342">
    <property type="entry name" value="HTH_ARAC"/>
    <property type="match status" value="1"/>
</dbReference>
<evidence type="ECO:0000256" key="2">
    <source>
        <dbReference type="ARBA" id="ARBA00023125"/>
    </source>
</evidence>
<dbReference type="SUPFAM" id="SSF46689">
    <property type="entry name" value="Homeodomain-like"/>
    <property type="match status" value="1"/>
</dbReference>
<keyword evidence="3" id="KW-0804">Transcription</keyword>
<accession>A0ABW0EMM5</accession>
<gene>
    <name evidence="5" type="ORF">ACFPM7_11065</name>
</gene>
<keyword evidence="6" id="KW-1185">Reference proteome</keyword>
<dbReference type="PROSITE" id="PS01124">
    <property type="entry name" value="HTH_ARAC_FAMILY_2"/>
    <property type="match status" value="1"/>
</dbReference>
<dbReference type="Proteomes" id="UP001596157">
    <property type="component" value="Unassembled WGS sequence"/>
</dbReference>
<evidence type="ECO:0000256" key="3">
    <source>
        <dbReference type="ARBA" id="ARBA00023163"/>
    </source>
</evidence>
<dbReference type="Pfam" id="PF20240">
    <property type="entry name" value="DUF6597"/>
    <property type="match status" value="1"/>
</dbReference>
<dbReference type="Gene3D" id="1.10.10.60">
    <property type="entry name" value="Homeodomain-like"/>
    <property type="match status" value="1"/>
</dbReference>
<comment type="caution">
    <text evidence="5">The sequence shown here is derived from an EMBL/GenBank/DDBJ whole genome shotgun (WGS) entry which is preliminary data.</text>
</comment>
<keyword evidence="1" id="KW-0805">Transcription regulation</keyword>
<dbReference type="PANTHER" id="PTHR46796">
    <property type="entry name" value="HTH-TYPE TRANSCRIPTIONAL ACTIVATOR RHAS-RELATED"/>
    <property type="match status" value="1"/>
</dbReference>
<dbReference type="Pfam" id="PF12833">
    <property type="entry name" value="HTH_18"/>
    <property type="match status" value="1"/>
</dbReference>
<evidence type="ECO:0000313" key="6">
    <source>
        <dbReference type="Proteomes" id="UP001596157"/>
    </source>
</evidence>